<dbReference type="GO" id="GO:0000156">
    <property type="term" value="F:phosphorelay response regulator activity"/>
    <property type="evidence" value="ECO:0007669"/>
    <property type="project" value="TreeGrafter"/>
</dbReference>
<dbReference type="InterPro" id="IPR011006">
    <property type="entry name" value="CheY-like_superfamily"/>
</dbReference>
<evidence type="ECO:0000256" key="1">
    <source>
        <dbReference type="ARBA" id="ARBA00023012"/>
    </source>
</evidence>
<feature type="modified residue" description="4-aspartylphosphate" evidence="2">
    <location>
        <position position="50"/>
    </location>
</feature>
<dbReference type="SMART" id="SM00448">
    <property type="entry name" value="REC"/>
    <property type="match status" value="1"/>
</dbReference>
<dbReference type="Pfam" id="PF08279">
    <property type="entry name" value="HTH_11"/>
    <property type="match status" value="1"/>
</dbReference>
<dbReference type="InterPro" id="IPR036390">
    <property type="entry name" value="WH_DNA-bd_sf"/>
</dbReference>
<accession>A0A0A5G2Q8</accession>
<dbReference type="PANTHER" id="PTHR45526">
    <property type="entry name" value="TRANSCRIPTIONAL REGULATORY PROTEIN DPIA"/>
    <property type="match status" value="1"/>
</dbReference>
<keyword evidence="2" id="KW-0597">Phosphoprotein</keyword>
<dbReference type="InterPro" id="IPR001789">
    <property type="entry name" value="Sig_transdc_resp-reg_receiver"/>
</dbReference>
<gene>
    <name evidence="4" type="ORF">N784_05105</name>
</gene>
<organism evidence="4 5">
    <name type="scientific">Pontibacillus litoralis JSM 072002</name>
    <dbReference type="NCBI Taxonomy" id="1385512"/>
    <lineage>
        <taxon>Bacteria</taxon>
        <taxon>Bacillati</taxon>
        <taxon>Bacillota</taxon>
        <taxon>Bacilli</taxon>
        <taxon>Bacillales</taxon>
        <taxon>Bacillaceae</taxon>
        <taxon>Pontibacillus</taxon>
    </lineage>
</organism>
<dbReference type="PROSITE" id="PS50110">
    <property type="entry name" value="RESPONSE_REGULATORY"/>
    <property type="match status" value="1"/>
</dbReference>
<dbReference type="InterPro" id="IPR036388">
    <property type="entry name" value="WH-like_DNA-bd_sf"/>
</dbReference>
<dbReference type="InterPro" id="IPR051271">
    <property type="entry name" value="2C-system_Tx_regulators"/>
</dbReference>
<dbReference type="Gene3D" id="3.40.50.2300">
    <property type="match status" value="1"/>
</dbReference>
<keyword evidence="5" id="KW-1185">Reference proteome</keyword>
<dbReference type="InterPro" id="IPR013196">
    <property type="entry name" value="HTH_11"/>
</dbReference>
<evidence type="ECO:0000313" key="5">
    <source>
        <dbReference type="Proteomes" id="UP000030401"/>
    </source>
</evidence>
<dbReference type="STRING" id="1385512.N784_05105"/>
<dbReference type="EMBL" id="AVPG01000014">
    <property type="protein sequence ID" value="KGX86329.1"/>
    <property type="molecule type" value="Genomic_DNA"/>
</dbReference>
<dbReference type="AlphaFoldDB" id="A0A0A5G2Q8"/>
<reference evidence="4 5" key="1">
    <citation type="submission" date="2013-08" db="EMBL/GenBank/DDBJ databases">
        <authorList>
            <person name="Huang J."/>
            <person name="Wang G."/>
        </authorList>
    </citation>
    <scope>NUCLEOTIDE SEQUENCE [LARGE SCALE GENOMIC DNA]</scope>
    <source>
        <strain evidence="4 5">JSM 072002</strain>
    </source>
</reference>
<evidence type="ECO:0000313" key="4">
    <source>
        <dbReference type="EMBL" id="KGX86329.1"/>
    </source>
</evidence>
<sequence>MILVIDDNKDVRFTIRETCKVGGWNVEEYSNGKEGTDAFYPGKHQLVMVDDHMPEWDGLRTVKELRKKDSNVPIIAIAEDSQMETAIKFNEAGATDFADKSFKAPDLISRIRLNIKMAKLQDNQLSAFVEKGINEDTLRQITTHLRKQTEPKTITELQQELPVSYQTVHRYLHYLVEMGEVNIQSEYGKKGRPRHLYQFV</sequence>
<dbReference type="SUPFAM" id="SSF52172">
    <property type="entry name" value="CheY-like"/>
    <property type="match status" value="1"/>
</dbReference>
<name>A0A0A5G2Q8_9BACI</name>
<keyword evidence="1" id="KW-0902">Two-component regulatory system</keyword>
<dbReference type="Pfam" id="PF00072">
    <property type="entry name" value="Response_reg"/>
    <property type="match status" value="1"/>
</dbReference>
<dbReference type="Proteomes" id="UP000030401">
    <property type="component" value="Unassembled WGS sequence"/>
</dbReference>
<dbReference type="PANTHER" id="PTHR45526:SF1">
    <property type="entry name" value="TRANSCRIPTIONAL REGULATORY PROTEIN DCUR-RELATED"/>
    <property type="match status" value="1"/>
</dbReference>
<feature type="domain" description="Response regulatory" evidence="3">
    <location>
        <begin position="1"/>
        <end position="115"/>
    </location>
</feature>
<dbReference type="eggNOG" id="COG0745">
    <property type="taxonomic scope" value="Bacteria"/>
</dbReference>
<evidence type="ECO:0000256" key="2">
    <source>
        <dbReference type="PROSITE-ProRule" id="PRU00169"/>
    </source>
</evidence>
<protein>
    <recommendedName>
        <fullName evidence="3">Response regulatory domain-containing protein</fullName>
    </recommendedName>
</protein>
<dbReference type="RefSeq" id="WP_036834568.1">
    <property type="nucleotide sequence ID" value="NZ_AVPG01000014.1"/>
</dbReference>
<comment type="caution">
    <text evidence="4">The sequence shown here is derived from an EMBL/GenBank/DDBJ whole genome shotgun (WGS) entry which is preliminary data.</text>
</comment>
<dbReference type="OrthoDB" id="9759232at2"/>
<proteinExistence type="predicted"/>
<dbReference type="Gene3D" id="1.10.10.10">
    <property type="entry name" value="Winged helix-like DNA-binding domain superfamily/Winged helix DNA-binding domain"/>
    <property type="match status" value="1"/>
</dbReference>
<dbReference type="SUPFAM" id="SSF46785">
    <property type="entry name" value="Winged helix' DNA-binding domain"/>
    <property type="match status" value="1"/>
</dbReference>
<evidence type="ECO:0000259" key="3">
    <source>
        <dbReference type="PROSITE" id="PS50110"/>
    </source>
</evidence>
<dbReference type="CDD" id="cd00156">
    <property type="entry name" value="REC"/>
    <property type="match status" value="1"/>
</dbReference>